<dbReference type="Proteomes" id="UP001177023">
    <property type="component" value="Unassembled WGS sequence"/>
</dbReference>
<evidence type="ECO:0000313" key="2">
    <source>
        <dbReference type="EMBL" id="CAJ0569514.1"/>
    </source>
</evidence>
<feature type="domain" description="Peptidase S1" evidence="1">
    <location>
        <begin position="2"/>
        <end position="47"/>
    </location>
</feature>
<gene>
    <name evidence="2" type="ORF">MSPICULIGERA_LOCUS7991</name>
</gene>
<accession>A0AA36FWJ3</accession>
<dbReference type="Gene3D" id="2.40.10.10">
    <property type="entry name" value="Trypsin-like serine proteases"/>
    <property type="match status" value="1"/>
</dbReference>
<comment type="caution">
    <text evidence="2">The sequence shown here is derived from an EMBL/GenBank/DDBJ whole genome shotgun (WGS) entry which is preliminary data.</text>
</comment>
<protein>
    <recommendedName>
        <fullName evidence="1">Peptidase S1 domain-containing protein</fullName>
    </recommendedName>
</protein>
<evidence type="ECO:0000259" key="1">
    <source>
        <dbReference type="Pfam" id="PF00089"/>
    </source>
</evidence>
<feature type="non-terminal residue" evidence="2">
    <location>
        <position position="133"/>
    </location>
</feature>
<organism evidence="2 3">
    <name type="scientific">Mesorhabditis spiculigera</name>
    <dbReference type="NCBI Taxonomy" id="96644"/>
    <lineage>
        <taxon>Eukaryota</taxon>
        <taxon>Metazoa</taxon>
        <taxon>Ecdysozoa</taxon>
        <taxon>Nematoda</taxon>
        <taxon>Chromadorea</taxon>
        <taxon>Rhabditida</taxon>
        <taxon>Rhabditina</taxon>
        <taxon>Rhabditomorpha</taxon>
        <taxon>Rhabditoidea</taxon>
        <taxon>Rhabditidae</taxon>
        <taxon>Mesorhabditinae</taxon>
        <taxon>Mesorhabditis</taxon>
    </lineage>
</organism>
<dbReference type="InterPro" id="IPR043504">
    <property type="entry name" value="Peptidase_S1_PA_chymotrypsin"/>
</dbReference>
<dbReference type="Pfam" id="PF00089">
    <property type="entry name" value="Trypsin"/>
    <property type="match status" value="1"/>
</dbReference>
<sequence length="133" mass="14369">MHRCGGSIIADDWVLTAASCVAADPKTPYDTSKYSIIAGNCLDKRHKEPSRPNGIGTLTCSRRCYGGHHECMRGLQCIFSVGELRQRTVAISMSLDCVAMTQKCFPRGQCNIGKKAIGHSVLMAETNLPVPVG</sequence>
<proteinExistence type="predicted"/>
<reference evidence="2" key="1">
    <citation type="submission" date="2023-06" db="EMBL/GenBank/DDBJ databases">
        <authorList>
            <person name="Delattre M."/>
        </authorList>
    </citation>
    <scope>NUCLEOTIDE SEQUENCE</scope>
    <source>
        <strain evidence="2">AF72</strain>
    </source>
</reference>
<dbReference type="InterPro" id="IPR001254">
    <property type="entry name" value="Trypsin_dom"/>
</dbReference>
<dbReference type="EMBL" id="CATQJA010002043">
    <property type="protein sequence ID" value="CAJ0569514.1"/>
    <property type="molecule type" value="Genomic_DNA"/>
</dbReference>
<keyword evidence="3" id="KW-1185">Reference proteome</keyword>
<dbReference type="SUPFAM" id="SSF50494">
    <property type="entry name" value="Trypsin-like serine proteases"/>
    <property type="match status" value="1"/>
</dbReference>
<dbReference type="InterPro" id="IPR009003">
    <property type="entry name" value="Peptidase_S1_PA"/>
</dbReference>
<evidence type="ECO:0000313" key="3">
    <source>
        <dbReference type="Proteomes" id="UP001177023"/>
    </source>
</evidence>
<name>A0AA36FWJ3_9BILA</name>
<dbReference type="AlphaFoldDB" id="A0AA36FWJ3"/>
<dbReference type="GO" id="GO:0006508">
    <property type="term" value="P:proteolysis"/>
    <property type="evidence" value="ECO:0007669"/>
    <property type="project" value="InterPro"/>
</dbReference>
<dbReference type="GO" id="GO:0004252">
    <property type="term" value="F:serine-type endopeptidase activity"/>
    <property type="evidence" value="ECO:0007669"/>
    <property type="project" value="InterPro"/>
</dbReference>